<evidence type="ECO:0000256" key="1">
    <source>
        <dbReference type="ARBA" id="ARBA00004651"/>
    </source>
</evidence>
<evidence type="ECO:0000313" key="10">
    <source>
        <dbReference type="Proteomes" id="UP000294886"/>
    </source>
</evidence>
<evidence type="ECO:0000256" key="8">
    <source>
        <dbReference type="SAM" id="Phobius"/>
    </source>
</evidence>
<comment type="caution">
    <text evidence="9">The sequence shown here is derived from an EMBL/GenBank/DDBJ whole genome shotgun (WGS) entry which is preliminary data.</text>
</comment>
<evidence type="ECO:0000256" key="2">
    <source>
        <dbReference type="ARBA" id="ARBA00008821"/>
    </source>
</evidence>
<dbReference type="InterPro" id="IPR006043">
    <property type="entry name" value="NCS2"/>
</dbReference>
<comment type="subcellular location">
    <subcellularLocation>
        <location evidence="1">Cell membrane</location>
        <topology evidence="1">Multi-pass membrane protein</topology>
    </subcellularLocation>
</comment>
<sequence length="409" mass="42957">MKKLTVSTKELPRPIREGDKISLLQLLILGLQHTFTMFGATVLVPLLTGLDVGVALFTAGIGTLWFHLVTKRKVPIFLGSSFAFIAPVALVVKQWGIPAAQGGIIVAGLLYGLMAVLVYFLGCEFIENLLPPVVTGPIIMVIGLNLAPVAIKNASQNWMVALIVLTTVILVSMYGKGFFKLVPVLVGLIVGYGMSLILGIVDLKPVQEAAVFAIPAFTKPEFNPAAIGLIAPVAVATIVEHVGDVLSVGATVQKDFIKDPGLHRTLIGDGIATSLAGLFGGPANTTYSENTGVLALTGVWKPEVMRVAAVMAIMLSACQKLTALIRTVPEPVIGGISIILFGMIASIGIRTVVENAVDFKKSRNLIISNVILVVGIGGAVVKLWDGIQLGGVGLAAIIGIILNQVLPRE</sequence>
<feature type="transmembrane region" description="Helical" evidence="8">
    <location>
        <begin position="387"/>
        <end position="406"/>
    </location>
</feature>
<dbReference type="EMBL" id="SLWU01000027">
    <property type="protein sequence ID" value="TCO57923.1"/>
    <property type="molecule type" value="Genomic_DNA"/>
</dbReference>
<keyword evidence="3" id="KW-0813">Transport</keyword>
<keyword evidence="5 8" id="KW-0812">Transmembrane</keyword>
<evidence type="ECO:0000256" key="7">
    <source>
        <dbReference type="ARBA" id="ARBA00023136"/>
    </source>
</evidence>
<feature type="transmembrane region" description="Helical" evidence="8">
    <location>
        <begin position="157"/>
        <end position="174"/>
    </location>
</feature>
<feature type="transmembrane region" description="Helical" evidence="8">
    <location>
        <begin position="103"/>
        <end position="122"/>
    </location>
</feature>
<keyword evidence="6 8" id="KW-1133">Transmembrane helix</keyword>
<feature type="transmembrane region" description="Helical" evidence="8">
    <location>
        <begin position="76"/>
        <end position="97"/>
    </location>
</feature>
<feature type="transmembrane region" description="Helical" evidence="8">
    <location>
        <begin position="365"/>
        <end position="381"/>
    </location>
</feature>
<name>A0A4R2JE61_9THEO</name>
<feature type="transmembrane region" description="Helical" evidence="8">
    <location>
        <begin position="52"/>
        <end position="69"/>
    </location>
</feature>
<reference evidence="9 10" key="1">
    <citation type="submission" date="2019-03" db="EMBL/GenBank/DDBJ databases">
        <title>Genomic Encyclopedia of Type Strains, Phase IV (KMG-IV): sequencing the most valuable type-strain genomes for metagenomic binning, comparative biology and taxonomic classification.</title>
        <authorList>
            <person name="Goeker M."/>
        </authorList>
    </citation>
    <scope>NUCLEOTIDE SEQUENCE [LARGE SCALE GENOMIC DNA]</scope>
    <source>
        <strain evidence="9 10">DSM 13054</strain>
    </source>
</reference>
<dbReference type="Proteomes" id="UP000294886">
    <property type="component" value="Unassembled WGS sequence"/>
</dbReference>
<keyword evidence="4" id="KW-1003">Cell membrane</keyword>
<evidence type="ECO:0000256" key="4">
    <source>
        <dbReference type="ARBA" id="ARBA00022475"/>
    </source>
</evidence>
<feature type="transmembrane region" description="Helical" evidence="8">
    <location>
        <begin position="21"/>
        <end position="46"/>
    </location>
</feature>
<evidence type="ECO:0000256" key="6">
    <source>
        <dbReference type="ARBA" id="ARBA00022989"/>
    </source>
</evidence>
<feature type="transmembrane region" description="Helical" evidence="8">
    <location>
        <begin position="129"/>
        <end position="151"/>
    </location>
</feature>
<dbReference type="GO" id="GO:0042907">
    <property type="term" value="F:xanthine transmembrane transporter activity"/>
    <property type="evidence" value="ECO:0007669"/>
    <property type="project" value="TreeGrafter"/>
</dbReference>
<accession>A0A4R2JE61</accession>
<dbReference type="PANTHER" id="PTHR42810">
    <property type="entry name" value="PURINE PERMEASE C1399.01C-RELATED"/>
    <property type="match status" value="1"/>
</dbReference>
<comment type="similarity">
    <text evidence="2">Belongs to the nucleobase:cation symporter-2 (NCS2) (TC 2.A.40) family.</text>
</comment>
<dbReference type="GO" id="GO:0005886">
    <property type="term" value="C:plasma membrane"/>
    <property type="evidence" value="ECO:0007669"/>
    <property type="project" value="UniProtKB-SubCell"/>
</dbReference>
<dbReference type="AlphaFoldDB" id="A0A4R2JE61"/>
<dbReference type="PROSITE" id="PS01116">
    <property type="entry name" value="XANTH_URACIL_PERMASE"/>
    <property type="match status" value="1"/>
</dbReference>
<organism evidence="9 10">
    <name type="scientific">Caldanaerobacter subterraneus</name>
    <dbReference type="NCBI Taxonomy" id="911092"/>
    <lineage>
        <taxon>Bacteria</taxon>
        <taxon>Bacillati</taxon>
        <taxon>Bacillota</taxon>
        <taxon>Clostridia</taxon>
        <taxon>Thermoanaerobacterales</taxon>
        <taxon>Thermoanaerobacteraceae</taxon>
        <taxon>Caldanaerobacter</taxon>
    </lineage>
</organism>
<feature type="transmembrane region" description="Helical" evidence="8">
    <location>
        <begin position="332"/>
        <end position="353"/>
    </location>
</feature>
<evidence type="ECO:0000256" key="5">
    <source>
        <dbReference type="ARBA" id="ARBA00022692"/>
    </source>
</evidence>
<gene>
    <name evidence="9" type="ORF">EV203_12716</name>
</gene>
<protein>
    <submittedName>
        <fullName evidence="9">Uracil permease</fullName>
    </submittedName>
</protein>
<dbReference type="RefSeq" id="WP_132040576.1">
    <property type="nucleotide sequence ID" value="NZ_SLWU01000027.1"/>
</dbReference>
<feature type="transmembrane region" description="Helical" evidence="8">
    <location>
        <begin position="181"/>
        <end position="201"/>
    </location>
</feature>
<dbReference type="Pfam" id="PF00860">
    <property type="entry name" value="Xan_ur_permease"/>
    <property type="match status" value="1"/>
</dbReference>
<keyword evidence="7 8" id="KW-0472">Membrane</keyword>
<evidence type="ECO:0000313" key="9">
    <source>
        <dbReference type="EMBL" id="TCO57923.1"/>
    </source>
</evidence>
<dbReference type="NCBIfam" id="TIGR00801">
    <property type="entry name" value="ncs2"/>
    <property type="match status" value="1"/>
</dbReference>
<proteinExistence type="inferred from homology"/>
<evidence type="ECO:0000256" key="3">
    <source>
        <dbReference type="ARBA" id="ARBA00022448"/>
    </source>
</evidence>
<dbReference type="PANTHER" id="PTHR42810:SF4">
    <property type="entry name" value="URIC ACID TRANSPORTER UACT"/>
    <property type="match status" value="1"/>
</dbReference>
<dbReference type="InterPro" id="IPR006042">
    <property type="entry name" value="Xan_ur_permease"/>
</dbReference>